<dbReference type="AlphaFoldDB" id="A6KFJ0"/>
<proteinExistence type="predicted"/>
<feature type="compositionally biased region" description="Basic and acidic residues" evidence="1">
    <location>
        <begin position="26"/>
        <end position="36"/>
    </location>
</feature>
<evidence type="ECO:0000313" key="2">
    <source>
        <dbReference type="EMBL" id="EDL75933.1"/>
    </source>
</evidence>
<organism evidence="2 3">
    <name type="scientific">Rattus norvegicus</name>
    <name type="common">Rat</name>
    <dbReference type="NCBI Taxonomy" id="10116"/>
    <lineage>
        <taxon>Eukaryota</taxon>
        <taxon>Metazoa</taxon>
        <taxon>Chordata</taxon>
        <taxon>Craniata</taxon>
        <taxon>Vertebrata</taxon>
        <taxon>Euteleostomi</taxon>
        <taxon>Mammalia</taxon>
        <taxon>Eutheria</taxon>
        <taxon>Euarchontoglires</taxon>
        <taxon>Glires</taxon>
        <taxon>Rodentia</taxon>
        <taxon>Myomorpha</taxon>
        <taxon>Muroidea</taxon>
        <taxon>Muridae</taxon>
        <taxon>Murinae</taxon>
        <taxon>Rattus</taxon>
    </lineage>
</organism>
<sequence>MQNWTGACPVPAESPPEARNSTVSEKPGEKERRQQRAGDLLSPRTFGIQCGSVDSPGPLEPYSTANTSLERARARAHTHTHTHTHTRTHARTELCFLGAAID</sequence>
<dbReference type="Proteomes" id="UP000234681">
    <property type="component" value="Chromosome 16"/>
</dbReference>
<accession>A6KFJ0</accession>
<reference evidence="3" key="1">
    <citation type="submission" date="2005-09" db="EMBL/GenBank/DDBJ databases">
        <authorList>
            <person name="Mural R.J."/>
            <person name="Li P.W."/>
            <person name="Adams M.D."/>
            <person name="Amanatides P.G."/>
            <person name="Baden-Tillson H."/>
            <person name="Barnstead M."/>
            <person name="Chin S.H."/>
            <person name="Dew I."/>
            <person name="Evans C.A."/>
            <person name="Ferriera S."/>
            <person name="Flanigan M."/>
            <person name="Fosler C."/>
            <person name="Glodek A."/>
            <person name="Gu Z."/>
            <person name="Holt R.A."/>
            <person name="Jennings D."/>
            <person name="Kraft C.L."/>
            <person name="Lu F."/>
            <person name="Nguyen T."/>
            <person name="Nusskern D.R."/>
            <person name="Pfannkoch C.M."/>
            <person name="Sitter C."/>
            <person name="Sutton G.G."/>
            <person name="Venter J.C."/>
            <person name="Wang Z."/>
            <person name="Woodage T."/>
            <person name="Zheng X.H."/>
            <person name="Zhong F."/>
        </authorList>
    </citation>
    <scope>NUCLEOTIDE SEQUENCE [LARGE SCALE GENOMIC DNA]</scope>
    <source>
        <strain>BN</strain>
        <strain evidence="3">Sprague-Dawley</strain>
    </source>
</reference>
<name>A6KFJ0_RAT</name>
<evidence type="ECO:0000256" key="1">
    <source>
        <dbReference type="SAM" id="MobiDB-lite"/>
    </source>
</evidence>
<feature type="region of interest" description="Disordered" evidence="1">
    <location>
        <begin position="1"/>
        <end position="89"/>
    </location>
</feature>
<feature type="compositionally biased region" description="Basic residues" evidence="1">
    <location>
        <begin position="74"/>
        <end position="89"/>
    </location>
</feature>
<evidence type="ECO:0000313" key="3">
    <source>
        <dbReference type="Proteomes" id="UP000234681"/>
    </source>
</evidence>
<protein>
    <submittedName>
        <fullName evidence="2">Similar to RIKEN cDNA 4921521J11 (Predicted), isoform CRA_b</fullName>
    </submittedName>
</protein>
<gene>
    <name evidence="2" type="primary">RGD1304711_predicted</name>
    <name evidence="2" type="ORF">rCG_54667</name>
</gene>
<dbReference type="EMBL" id="CH474045">
    <property type="protein sequence ID" value="EDL75933.1"/>
    <property type="molecule type" value="Genomic_DNA"/>
</dbReference>